<dbReference type="AlphaFoldDB" id="A0ABD1JZ67"/>
<evidence type="ECO:0000313" key="8">
    <source>
        <dbReference type="Proteomes" id="UP001591681"/>
    </source>
</evidence>
<dbReference type="Pfam" id="PF04116">
    <property type="entry name" value="FA_hydroxylase"/>
    <property type="match status" value="1"/>
</dbReference>
<evidence type="ECO:0000256" key="1">
    <source>
        <dbReference type="ARBA" id="ARBA00004370"/>
    </source>
</evidence>
<protein>
    <recommendedName>
        <fullName evidence="6">Fatty acid hydroxylase domain-containing protein</fullName>
    </recommendedName>
</protein>
<keyword evidence="4 5" id="KW-0472">Membrane</keyword>
<dbReference type="PANTHER" id="PTHR11863">
    <property type="entry name" value="STEROL DESATURASE"/>
    <property type="match status" value="1"/>
</dbReference>
<proteinExistence type="predicted"/>
<name>A0ABD1JZ67_9TELE</name>
<comment type="subcellular location">
    <subcellularLocation>
        <location evidence="1">Membrane</location>
    </subcellularLocation>
</comment>
<comment type="caution">
    <text evidence="7">The sequence shown here is derived from an EMBL/GenBank/DDBJ whole genome shotgun (WGS) entry which is preliminary data.</text>
</comment>
<evidence type="ECO:0000256" key="5">
    <source>
        <dbReference type="SAM" id="Phobius"/>
    </source>
</evidence>
<reference evidence="7 8" key="1">
    <citation type="submission" date="2024-09" db="EMBL/GenBank/DDBJ databases">
        <title>A chromosome-level genome assembly of Gray's grenadier anchovy, Coilia grayii.</title>
        <authorList>
            <person name="Fu Z."/>
        </authorList>
    </citation>
    <scope>NUCLEOTIDE SEQUENCE [LARGE SCALE GENOMIC DNA]</scope>
    <source>
        <strain evidence="7">G4</strain>
        <tissue evidence="7">Muscle</tissue>
    </source>
</reference>
<keyword evidence="3 5" id="KW-1133">Transmembrane helix</keyword>
<organism evidence="7 8">
    <name type="scientific">Coilia grayii</name>
    <name type="common">Gray's grenadier anchovy</name>
    <dbReference type="NCBI Taxonomy" id="363190"/>
    <lineage>
        <taxon>Eukaryota</taxon>
        <taxon>Metazoa</taxon>
        <taxon>Chordata</taxon>
        <taxon>Craniata</taxon>
        <taxon>Vertebrata</taxon>
        <taxon>Euteleostomi</taxon>
        <taxon>Actinopterygii</taxon>
        <taxon>Neopterygii</taxon>
        <taxon>Teleostei</taxon>
        <taxon>Clupei</taxon>
        <taxon>Clupeiformes</taxon>
        <taxon>Clupeoidei</taxon>
        <taxon>Engraulidae</taxon>
        <taxon>Coilinae</taxon>
        <taxon>Coilia</taxon>
    </lineage>
</organism>
<dbReference type="InterPro" id="IPR050307">
    <property type="entry name" value="Sterol_Desaturase_Related"/>
</dbReference>
<dbReference type="EMBL" id="JBHFQA010000010">
    <property type="protein sequence ID" value="KAL2092184.1"/>
    <property type="molecule type" value="Genomic_DNA"/>
</dbReference>
<evidence type="ECO:0000313" key="7">
    <source>
        <dbReference type="EMBL" id="KAL2092184.1"/>
    </source>
</evidence>
<evidence type="ECO:0000259" key="6">
    <source>
        <dbReference type="Pfam" id="PF04116"/>
    </source>
</evidence>
<feature type="transmembrane region" description="Helical" evidence="5">
    <location>
        <begin position="28"/>
        <end position="54"/>
    </location>
</feature>
<dbReference type="InterPro" id="IPR006694">
    <property type="entry name" value="Fatty_acid_hydroxylase"/>
</dbReference>
<evidence type="ECO:0000256" key="4">
    <source>
        <dbReference type="ARBA" id="ARBA00023136"/>
    </source>
</evidence>
<accession>A0ABD1JZ67</accession>
<dbReference type="Proteomes" id="UP001591681">
    <property type="component" value="Unassembled WGS sequence"/>
</dbReference>
<sequence length="278" mass="32645">MNSTCWLADRYPELALQPLWDYMRKRQVLFQSPLVAACFAFSAHLFFCTPYLLLDLLGDRWQWIYKYRIDGRTNESFQLRRWLDCLRRIILKYLSGILPSVALLQSLRGQSLPDEAPSCFLALKEIVMCLLLFDTFFFGWHYFMHRVPWLFQQVHRAHHQNHNTFALAAQDASIAELVSLQTLAQGTAALVHCHPVSEVVFHLLNTYLAVDDHCGYDLPWALHRLLPCFSGARYHQAHHQKYKGNYAPYFRHWDWIFGTTLVEDSTRPRHEADVHEHG</sequence>
<keyword evidence="2 5" id="KW-0812">Transmembrane</keyword>
<dbReference type="GO" id="GO:0016020">
    <property type="term" value="C:membrane"/>
    <property type="evidence" value="ECO:0007669"/>
    <property type="project" value="UniProtKB-SubCell"/>
</dbReference>
<evidence type="ECO:0000256" key="3">
    <source>
        <dbReference type="ARBA" id="ARBA00022989"/>
    </source>
</evidence>
<evidence type="ECO:0000256" key="2">
    <source>
        <dbReference type="ARBA" id="ARBA00022692"/>
    </source>
</evidence>
<feature type="domain" description="Fatty acid hydroxylase" evidence="6">
    <location>
        <begin position="127"/>
        <end position="259"/>
    </location>
</feature>
<keyword evidence="8" id="KW-1185">Reference proteome</keyword>
<gene>
    <name evidence="7" type="ORF">ACEWY4_011982</name>
</gene>